<dbReference type="InterPro" id="IPR052045">
    <property type="entry name" value="Sulfur_Carrier/Prot_Modifier"/>
</dbReference>
<dbReference type="PANTHER" id="PTHR38031:SF1">
    <property type="entry name" value="SULFUR CARRIER PROTEIN CYSO"/>
    <property type="match status" value="1"/>
</dbReference>
<dbReference type="Pfam" id="PF02597">
    <property type="entry name" value="ThiS"/>
    <property type="match status" value="1"/>
</dbReference>
<reference evidence="1 2" key="1">
    <citation type="submission" date="2019-04" db="EMBL/GenBank/DDBJ databases">
        <title>Trinickia sp. 7GSK02, isolated from subtropical forest soil.</title>
        <authorList>
            <person name="Gao Z.-H."/>
            <person name="Qiu L.-H."/>
        </authorList>
    </citation>
    <scope>NUCLEOTIDE SEQUENCE [LARGE SCALE GENOMIC DNA]</scope>
    <source>
        <strain evidence="1 2">7GSK02</strain>
    </source>
</reference>
<dbReference type="PANTHER" id="PTHR38031">
    <property type="entry name" value="SULFUR CARRIER PROTEIN SLR0821-RELATED"/>
    <property type="match status" value="1"/>
</dbReference>
<accession>A0A4U1I3K3</accession>
<evidence type="ECO:0000313" key="1">
    <source>
        <dbReference type="EMBL" id="TKC87782.1"/>
    </source>
</evidence>
<dbReference type="RefSeq" id="WP_136896046.1">
    <property type="nucleotide sequence ID" value="NZ_SWJE01000008.1"/>
</dbReference>
<sequence length="93" mass="9905">MATVYVSLPVPLRKFSKGVAKIEVNADTALNAILQLNKLDASMSERLLDESQKAPKKFVKIYLDGKDLAKQGGLGAEVRAGNTIEIVTAFAGG</sequence>
<dbReference type="EMBL" id="SWJE01000008">
    <property type="protein sequence ID" value="TKC87782.1"/>
    <property type="molecule type" value="Genomic_DNA"/>
</dbReference>
<dbReference type="SUPFAM" id="SSF54285">
    <property type="entry name" value="MoaD/ThiS"/>
    <property type="match status" value="1"/>
</dbReference>
<organism evidence="1 2">
    <name type="scientific">Trinickia terrae</name>
    <dbReference type="NCBI Taxonomy" id="2571161"/>
    <lineage>
        <taxon>Bacteria</taxon>
        <taxon>Pseudomonadati</taxon>
        <taxon>Pseudomonadota</taxon>
        <taxon>Betaproteobacteria</taxon>
        <taxon>Burkholderiales</taxon>
        <taxon>Burkholderiaceae</taxon>
        <taxon>Trinickia</taxon>
    </lineage>
</organism>
<evidence type="ECO:0000313" key="2">
    <source>
        <dbReference type="Proteomes" id="UP000305539"/>
    </source>
</evidence>
<gene>
    <name evidence="1" type="ORF">FAZ69_16000</name>
</gene>
<dbReference type="Gene3D" id="3.10.20.30">
    <property type="match status" value="1"/>
</dbReference>
<comment type="caution">
    <text evidence="1">The sequence shown here is derived from an EMBL/GenBank/DDBJ whole genome shotgun (WGS) entry which is preliminary data.</text>
</comment>
<dbReference type="AlphaFoldDB" id="A0A4U1I3K3"/>
<protein>
    <submittedName>
        <fullName evidence="1">MoaD/ThiS family protein</fullName>
    </submittedName>
</protein>
<dbReference type="OrthoDB" id="9156098at2"/>
<dbReference type="InterPro" id="IPR012675">
    <property type="entry name" value="Beta-grasp_dom_sf"/>
</dbReference>
<dbReference type="Proteomes" id="UP000305539">
    <property type="component" value="Unassembled WGS sequence"/>
</dbReference>
<name>A0A4U1I3K3_9BURK</name>
<dbReference type="InterPro" id="IPR016155">
    <property type="entry name" value="Mopterin_synth/thiamin_S_b"/>
</dbReference>
<dbReference type="InterPro" id="IPR003749">
    <property type="entry name" value="ThiS/MoaD-like"/>
</dbReference>
<keyword evidence="2" id="KW-1185">Reference proteome</keyword>
<proteinExistence type="predicted"/>